<evidence type="ECO:0000313" key="6">
    <source>
        <dbReference type="Proteomes" id="UP000094849"/>
    </source>
</evidence>
<dbReference type="Gene3D" id="3.30.2320.80">
    <property type="match status" value="1"/>
</dbReference>
<dbReference type="PIRSF" id="PIRSF004761">
    <property type="entry name" value="Hydrgn_mat_HypA"/>
    <property type="match status" value="1"/>
</dbReference>
<evidence type="ECO:0000256" key="1">
    <source>
        <dbReference type="ARBA" id="ARBA00022596"/>
    </source>
</evidence>
<dbReference type="EMBL" id="LVJZ01000003">
    <property type="protein sequence ID" value="ODB97963.1"/>
    <property type="molecule type" value="Genomic_DNA"/>
</dbReference>
<organism evidence="5 6">
    <name type="scientific">Candidatus Thiodiazotropha endoloripes</name>
    <dbReference type="NCBI Taxonomy" id="1818881"/>
    <lineage>
        <taxon>Bacteria</taxon>
        <taxon>Pseudomonadati</taxon>
        <taxon>Pseudomonadota</taxon>
        <taxon>Gammaproteobacteria</taxon>
        <taxon>Chromatiales</taxon>
        <taxon>Sedimenticolaceae</taxon>
        <taxon>Candidatus Thiodiazotropha</taxon>
    </lineage>
</organism>
<dbReference type="GO" id="GO:0008270">
    <property type="term" value="F:zinc ion binding"/>
    <property type="evidence" value="ECO:0007669"/>
    <property type="project" value="UniProtKB-UniRule"/>
</dbReference>
<dbReference type="Pfam" id="PF01155">
    <property type="entry name" value="HypA"/>
    <property type="match status" value="1"/>
</dbReference>
<dbReference type="InterPro" id="IPR000688">
    <property type="entry name" value="HypA/HybF"/>
</dbReference>
<gene>
    <name evidence="4" type="primary">hypA</name>
    <name evidence="5" type="ORF">A3196_15055</name>
</gene>
<accession>A0A1E2UT74</accession>
<reference evidence="5 6" key="1">
    <citation type="submission" date="2016-03" db="EMBL/GenBank/DDBJ databases">
        <title>Chemosynthetic sulphur-oxidizing symbionts of marine invertebrate animals are capable of nitrogen fixation.</title>
        <authorList>
            <person name="Petersen J.M."/>
            <person name="Kemper A."/>
            <person name="Gruber-Vodicka H."/>
            <person name="Cardini U."/>
            <person name="Geest Mvander."/>
            <person name="Kleiner M."/>
            <person name="Bulgheresi S."/>
            <person name="Fussmann M."/>
            <person name="Herbold C."/>
            <person name="Seah B.K.B."/>
            <person name="Antony C.Paul."/>
            <person name="Liu D."/>
            <person name="Belitz A."/>
            <person name="Weber M."/>
        </authorList>
    </citation>
    <scope>NUCLEOTIDE SEQUENCE [LARGE SCALE GENOMIC DNA]</scope>
    <source>
        <strain evidence="5">G_D</strain>
    </source>
</reference>
<feature type="binding site" evidence="4">
    <location>
        <position position="89"/>
    </location>
    <ligand>
        <name>Zn(2+)</name>
        <dbReference type="ChEBI" id="CHEBI:29105"/>
    </ligand>
</feature>
<evidence type="ECO:0000256" key="2">
    <source>
        <dbReference type="ARBA" id="ARBA00022723"/>
    </source>
</evidence>
<proteinExistence type="inferred from homology"/>
<dbReference type="GO" id="GO:0016151">
    <property type="term" value="F:nickel cation binding"/>
    <property type="evidence" value="ECO:0007669"/>
    <property type="project" value="UniProtKB-UniRule"/>
</dbReference>
<dbReference type="STRING" id="1818881.A3196_15055"/>
<dbReference type="HAMAP" id="MF_00213">
    <property type="entry name" value="HypA_HybF"/>
    <property type="match status" value="1"/>
</dbReference>
<comment type="caution">
    <text evidence="5">The sequence shown here is derived from an EMBL/GenBank/DDBJ whole genome shotgun (WGS) entry which is preliminary data.</text>
</comment>
<keyword evidence="2 4" id="KW-0479">Metal-binding</keyword>
<dbReference type="GO" id="GO:0051604">
    <property type="term" value="P:protein maturation"/>
    <property type="evidence" value="ECO:0007669"/>
    <property type="project" value="InterPro"/>
</dbReference>
<feature type="binding site" evidence="4">
    <location>
        <position position="2"/>
    </location>
    <ligand>
        <name>Ni(2+)</name>
        <dbReference type="ChEBI" id="CHEBI:49786"/>
    </ligand>
</feature>
<feature type="binding site" evidence="4">
    <location>
        <position position="73"/>
    </location>
    <ligand>
        <name>Zn(2+)</name>
        <dbReference type="ChEBI" id="CHEBI:29105"/>
    </ligand>
</feature>
<protein>
    <recommendedName>
        <fullName evidence="4">Hydrogenase maturation factor HypA</fullName>
    </recommendedName>
</protein>
<dbReference type="AlphaFoldDB" id="A0A1E2UT74"/>
<feature type="binding site" evidence="4">
    <location>
        <position position="76"/>
    </location>
    <ligand>
        <name>Zn(2+)</name>
        <dbReference type="ChEBI" id="CHEBI:29105"/>
    </ligand>
</feature>
<keyword evidence="3 4" id="KW-0862">Zinc</keyword>
<sequence>MHELSVCQSMLRQVEEIAQREQATSVERIVIQIGPLSGVVPELLQQAFTIARCGTRAEAAELVTQTQPVRVHCLQCGYDSDAQANRLLCAKCGDYRTRLISGDELLLASVELTKN</sequence>
<comment type="similarity">
    <text evidence="4">Belongs to the HypA/HybF family.</text>
</comment>
<keyword evidence="6" id="KW-1185">Reference proteome</keyword>
<evidence type="ECO:0000256" key="3">
    <source>
        <dbReference type="ARBA" id="ARBA00022833"/>
    </source>
</evidence>
<name>A0A1E2UT74_9GAMM</name>
<evidence type="ECO:0000313" key="5">
    <source>
        <dbReference type="EMBL" id="ODB97963.1"/>
    </source>
</evidence>
<keyword evidence="1 4" id="KW-0533">Nickel</keyword>
<dbReference type="PANTHER" id="PTHR34535:SF3">
    <property type="entry name" value="HYDROGENASE MATURATION FACTOR HYPA"/>
    <property type="match status" value="1"/>
</dbReference>
<dbReference type="PANTHER" id="PTHR34535">
    <property type="entry name" value="HYDROGENASE MATURATION FACTOR HYPA"/>
    <property type="match status" value="1"/>
</dbReference>
<dbReference type="Proteomes" id="UP000094849">
    <property type="component" value="Unassembled WGS sequence"/>
</dbReference>
<comment type="function">
    <text evidence="4">Involved in the maturation of [NiFe] hydrogenases. Required for nickel insertion into the metal center of the hydrogenase.</text>
</comment>
<feature type="binding site" evidence="4">
    <location>
        <position position="92"/>
    </location>
    <ligand>
        <name>Zn(2+)</name>
        <dbReference type="ChEBI" id="CHEBI:29105"/>
    </ligand>
</feature>
<evidence type="ECO:0000256" key="4">
    <source>
        <dbReference type="HAMAP-Rule" id="MF_00213"/>
    </source>
</evidence>
<dbReference type="OrthoDB" id="288014at2"/>